<dbReference type="FunCoup" id="A0A316VJS5">
    <property type="interactions" value="57"/>
</dbReference>
<proteinExistence type="predicted"/>
<dbReference type="PANTHER" id="PTHR12308">
    <property type="entry name" value="ANOCTAMIN"/>
    <property type="match status" value="1"/>
</dbReference>
<dbReference type="GO" id="GO:0016020">
    <property type="term" value="C:membrane"/>
    <property type="evidence" value="ECO:0007669"/>
    <property type="project" value="UniProtKB-SubCell"/>
</dbReference>
<feature type="region of interest" description="Disordered" evidence="5">
    <location>
        <begin position="1"/>
        <end position="20"/>
    </location>
</feature>
<gene>
    <name evidence="9" type="ORF">FA14DRAFT_160777</name>
</gene>
<evidence type="ECO:0000256" key="2">
    <source>
        <dbReference type="ARBA" id="ARBA00022692"/>
    </source>
</evidence>
<evidence type="ECO:0000256" key="1">
    <source>
        <dbReference type="ARBA" id="ARBA00004141"/>
    </source>
</evidence>
<dbReference type="GO" id="GO:0005254">
    <property type="term" value="F:chloride channel activity"/>
    <property type="evidence" value="ECO:0007669"/>
    <property type="project" value="TreeGrafter"/>
</dbReference>
<dbReference type="InterPro" id="IPR049452">
    <property type="entry name" value="Anoctamin_TM"/>
</dbReference>
<keyword evidence="3 6" id="KW-1133">Transmembrane helix</keyword>
<accession>A0A316VJS5</accession>
<keyword evidence="10" id="KW-1185">Reference proteome</keyword>
<keyword evidence="4 6" id="KW-0472">Membrane</keyword>
<feature type="domain" description="Anoctamin alpha-beta plait" evidence="8">
    <location>
        <begin position="25"/>
        <end position="171"/>
    </location>
</feature>
<feature type="transmembrane region" description="Helical" evidence="6">
    <location>
        <begin position="692"/>
        <end position="712"/>
    </location>
</feature>
<dbReference type="Proteomes" id="UP000245771">
    <property type="component" value="Unassembled WGS sequence"/>
</dbReference>
<dbReference type="AlphaFoldDB" id="A0A316VJS5"/>
<dbReference type="Pfam" id="PF20877">
    <property type="entry name" value="Anoctamin_N"/>
    <property type="match status" value="1"/>
</dbReference>
<evidence type="ECO:0000259" key="7">
    <source>
        <dbReference type="Pfam" id="PF04547"/>
    </source>
</evidence>
<feature type="domain" description="Anoctamin transmembrane" evidence="7">
    <location>
        <begin position="210"/>
        <end position="721"/>
    </location>
</feature>
<dbReference type="InterPro" id="IPR049456">
    <property type="entry name" value="Anoctamin_N_fung"/>
</dbReference>
<evidence type="ECO:0000256" key="4">
    <source>
        <dbReference type="ARBA" id="ARBA00023136"/>
    </source>
</evidence>
<evidence type="ECO:0000313" key="10">
    <source>
        <dbReference type="Proteomes" id="UP000245771"/>
    </source>
</evidence>
<organism evidence="9 10">
    <name type="scientific">Meira miltonrushii</name>
    <dbReference type="NCBI Taxonomy" id="1280837"/>
    <lineage>
        <taxon>Eukaryota</taxon>
        <taxon>Fungi</taxon>
        <taxon>Dikarya</taxon>
        <taxon>Basidiomycota</taxon>
        <taxon>Ustilaginomycotina</taxon>
        <taxon>Exobasidiomycetes</taxon>
        <taxon>Exobasidiales</taxon>
        <taxon>Brachybasidiaceae</taxon>
        <taxon>Meira</taxon>
    </lineage>
</organism>
<dbReference type="RefSeq" id="XP_025356057.1">
    <property type="nucleotide sequence ID" value="XM_025498821.1"/>
</dbReference>
<evidence type="ECO:0000256" key="5">
    <source>
        <dbReference type="SAM" id="MobiDB-lite"/>
    </source>
</evidence>
<dbReference type="InParanoid" id="A0A316VJS5"/>
<comment type="subcellular location">
    <subcellularLocation>
        <location evidence="1">Membrane</location>
        <topology evidence="1">Multi-pass membrane protein</topology>
    </subcellularLocation>
</comment>
<sequence length="796" mass="88288">MSSQAAPPLKNIPPAVPEKDNTAPEVDFVLVFQARDPKLIKSKKQPSASETNARVEEYERLIKAIRLVGLQITARQSSRNESDLIIFVRAPDQTLVASGKLESLHDYLHGVKSTVEPEGVSSLARSSSLGKDGIHSQAEQFSPADRVRFVHDLLTRPKPQGANLSIESKEYPHLKDMTPIHNPDYNHGWLKRWSDVKSGLQISIKELDSIRSHFGEHIALYYGFLNFYFQSLASIAAAGFAFWAAGAPFHPIYSLLLVGWSCVFVELWRMKERKLAVRWGTSGVGHVDARRNEFKPRTIRKDPATGEDQEVFEWWRRELRVACSIPVMLIFAALLGATMTTIFATEVFVSKLYAGPGKALIPFIPTALFAVCVPQIMAAWQATAAALTSWENHYSVRTHQSALTIKMFALQAVVAYGALTLSAFVYIPFGQQIMDAIVQHGFFASSLQAAEDRGDIKRNLTGSVKFEINPSRMHAQLFAVLTTSQVIGAFTETALPYILHKVNEYREAKKHKDTSGSKASVEGKFLHRIEEELTLPNYDTFADYAEMATQFGYIVLWSVIWPLAPVMGFINNFFELRSDALKMTVNARRPVPVRAESIGPWLEVLGFLAWLSAMLNASLIYLFQPSPEAHLAGHSPYETVLRSHLHPGGADGVTPGKVVDSIVYPSDPAHSPRSPLSFSRLLPSNLPTSGTAGALVASLLLALAAEHIYGIMRSVVRHILERALWRDSEEETLLRKREFQTRRDALERSGMGAAAVDALKAAAPTHIGAPENDQKAFWRGAEEEGKLVIQQSSKSQ</sequence>
<reference evidence="9 10" key="1">
    <citation type="journal article" date="2018" name="Mol. Biol. Evol.">
        <title>Broad Genomic Sampling Reveals a Smut Pathogenic Ancestry of the Fungal Clade Ustilaginomycotina.</title>
        <authorList>
            <person name="Kijpornyongpan T."/>
            <person name="Mondo S.J."/>
            <person name="Barry K."/>
            <person name="Sandor L."/>
            <person name="Lee J."/>
            <person name="Lipzen A."/>
            <person name="Pangilinan J."/>
            <person name="LaButti K."/>
            <person name="Hainaut M."/>
            <person name="Henrissat B."/>
            <person name="Grigoriev I.V."/>
            <person name="Spatafora J.W."/>
            <person name="Aime M.C."/>
        </authorList>
    </citation>
    <scope>NUCLEOTIDE SEQUENCE [LARGE SCALE GENOMIC DNA]</scope>
    <source>
        <strain evidence="9 10">MCA 3882</strain>
    </source>
</reference>
<feature type="transmembrane region" description="Helical" evidence="6">
    <location>
        <begin position="604"/>
        <end position="623"/>
    </location>
</feature>
<feature type="transmembrane region" description="Helical" evidence="6">
    <location>
        <begin position="551"/>
        <end position="574"/>
    </location>
</feature>
<feature type="transmembrane region" description="Helical" evidence="6">
    <location>
        <begin position="219"/>
        <end position="245"/>
    </location>
</feature>
<keyword evidence="2 6" id="KW-0812">Transmembrane</keyword>
<evidence type="ECO:0000259" key="8">
    <source>
        <dbReference type="Pfam" id="PF20877"/>
    </source>
</evidence>
<feature type="transmembrane region" description="Helical" evidence="6">
    <location>
        <begin position="251"/>
        <end position="268"/>
    </location>
</feature>
<dbReference type="EMBL" id="KZ819603">
    <property type="protein sequence ID" value="PWN35755.1"/>
    <property type="molecule type" value="Genomic_DNA"/>
</dbReference>
<evidence type="ECO:0000313" key="9">
    <source>
        <dbReference type="EMBL" id="PWN35755.1"/>
    </source>
</evidence>
<protein>
    <submittedName>
        <fullName evidence="9">DUF590-domain-containing protein</fullName>
    </submittedName>
</protein>
<dbReference type="PANTHER" id="PTHR12308:SF73">
    <property type="entry name" value="ANOCTAMIN"/>
    <property type="match status" value="1"/>
</dbReference>
<evidence type="ECO:0000256" key="3">
    <source>
        <dbReference type="ARBA" id="ARBA00022989"/>
    </source>
</evidence>
<dbReference type="Pfam" id="PF04547">
    <property type="entry name" value="Anoctamin"/>
    <property type="match status" value="1"/>
</dbReference>
<dbReference type="STRING" id="1280837.A0A316VJS5"/>
<dbReference type="OrthoDB" id="296386at2759"/>
<name>A0A316VJS5_9BASI</name>
<dbReference type="InterPro" id="IPR007632">
    <property type="entry name" value="Anoctamin"/>
</dbReference>
<dbReference type="GeneID" id="37020602"/>
<feature type="transmembrane region" description="Helical" evidence="6">
    <location>
        <begin position="321"/>
        <end position="343"/>
    </location>
</feature>
<feature type="transmembrane region" description="Helical" evidence="6">
    <location>
        <begin position="408"/>
        <end position="429"/>
    </location>
</feature>
<evidence type="ECO:0000256" key="6">
    <source>
        <dbReference type="SAM" id="Phobius"/>
    </source>
</evidence>
<dbReference type="GO" id="GO:0032541">
    <property type="term" value="C:cortical endoplasmic reticulum"/>
    <property type="evidence" value="ECO:0007669"/>
    <property type="project" value="TreeGrafter"/>
</dbReference>